<dbReference type="SUPFAM" id="SSF81383">
    <property type="entry name" value="F-box domain"/>
    <property type="match status" value="1"/>
</dbReference>
<dbReference type="Proteomes" id="UP001497516">
    <property type="component" value="Chromosome 7"/>
</dbReference>
<keyword evidence="3" id="KW-1185">Reference proteome</keyword>
<dbReference type="PANTHER" id="PTHR31672">
    <property type="entry name" value="BNACNNG10540D PROTEIN"/>
    <property type="match status" value="1"/>
</dbReference>
<feature type="domain" description="F-box" evidence="1">
    <location>
        <begin position="19"/>
        <end position="55"/>
    </location>
</feature>
<dbReference type="InterPro" id="IPR050796">
    <property type="entry name" value="SCF_F-box_component"/>
</dbReference>
<dbReference type="InterPro" id="IPR001810">
    <property type="entry name" value="F-box_dom"/>
</dbReference>
<evidence type="ECO:0000259" key="1">
    <source>
        <dbReference type="Pfam" id="PF00646"/>
    </source>
</evidence>
<organism evidence="2 3">
    <name type="scientific">Linum trigynum</name>
    <dbReference type="NCBI Taxonomy" id="586398"/>
    <lineage>
        <taxon>Eukaryota</taxon>
        <taxon>Viridiplantae</taxon>
        <taxon>Streptophyta</taxon>
        <taxon>Embryophyta</taxon>
        <taxon>Tracheophyta</taxon>
        <taxon>Spermatophyta</taxon>
        <taxon>Magnoliopsida</taxon>
        <taxon>eudicotyledons</taxon>
        <taxon>Gunneridae</taxon>
        <taxon>Pentapetalae</taxon>
        <taxon>rosids</taxon>
        <taxon>fabids</taxon>
        <taxon>Malpighiales</taxon>
        <taxon>Linaceae</taxon>
        <taxon>Linum</taxon>
    </lineage>
</organism>
<protein>
    <recommendedName>
        <fullName evidence="1">F-box domain-containing protein</fullName>
    </recommendedName>
</protein>
<dbReference type="PANTHER" id="PTHR31672:SF13">
    <property type="entry name" value="F-BOX PROTEIN CPR30-LIKE"/>
    <property type="match status" value="1"/>
</dbReference>
<dbReference type="Pfam" id="PF00646">
    <property type="entry name" value="F-box"/>
    <property type="match status" value="1"/>
</dbReference>
<dbReference type="EMBL" id="OZ034820">
    <property type="protein sequence ID" value="CAL1403684.1"/>
    <property type="molecule type" value="Genomic_DNA"/>
</dbReference>
<proteinExistence type="predicted"/>
<evidence type="ECO:0000313" key="3">
    <source>
        <dbReference type="Proteomes" id="UP001497516"/>
    </source>
</evidence>
<accession>A0AAV2FZ92</accession>
<dbReference type="InterPro" id="IPR036047">
    <property type="entry name" value="F-box-like_dom_sf"/>
</dbReference>
<dbReference type="AlphaFoldDB" id="A0AAV2FZ92"/>
<sequence length="114" mass="12355">MMMMANKKQKTTTAAESPLPEDIMVDIVARMPVKSILRFKSVSKELGAMVTAPHFITTHLRYATFNNKSAVTAPSSYKRVTGGTLPAPVTTHGTARSSVSTEYDGGVVYRSFQG</sequence>
<gene>
    <name evidence="2" type="ORF">LTRI10_LOCUS43595</name>
</gene>
<name>A0AAV2FZ92_9ROSI</name>
<reference evidence="2 3" key="1">
    <citation type="submission" date="2024-04" db="EMBL/GenBank/DDBJ databases">
        <authorList>
            <person name="Fracassetti M."/>
        </authorList>
    </citation>
    <scope>NUCLEOTIDE SEQUENCE [LARGE SCALE GENOMIC DNA]</scope>
</reference>
<evidence type="ECO:0000313" key="2">
    <source>
        <dbReference type="EMBL" id="CAL1403684.1"/>
    </source>
</evidence>